<dbReference type="SUPFAM" id="SSF89372">
    <property type="entry name" value="Fucose-specific lectin"/>
    <property type="match status" value="1"/>
</dbReference>
<keyword evidence="1" id="KW-0732">Signal</keyword>
<evidence type="ECO:0000313" key="3">
    <source>
        <dbReference type="Proteomes" id="UP001183643"/>
    </source>
</evidence>
<name>A0AAE4C9Z2_9ACTN</name>
<dbReference type="Proteomes" id="UP001183643">
    <property type="component" value="Unassembled WGS sequence"/>
</dbReference>
<protein>
    <submittedName>
        <fullName evidence="2">Uncharacterized protein</fullName>
    </submittedName>
</protein>
<dbReference type="AlphaFoldDB" id="A0AAE4C9Z2"/>
<feature type="signal peptide" evidence="1">
    <location>
        <begin position="1"/>
        <end position="28"/>
    </location>
</feature>
<comment type="caution">
    <text evidence="2">The sequence shown here is derived from an EMBL/GenBank/DDBJ whole genome shotgun (WGS) entry which is preliminary data.</text>
</comment>
<sequence>MKRWVAAGMSLALSVLSAVLLMPNAARAAPGDLQAVIADGDGTVLHGMRGRDRRWTPFAAPAPWGANRAHRDMATVTIGGELQVVTINHAGRAFHGIRRANGTWSAPLTDVKDAVPRGNDAGTLHRVAVAHANGELHLAVLGSTGLYHAVRHANGTWSAFTDVKRTTAGDPGYVTDVTIAGDGPDLHLAVSTIDNGLFHARRLEAARWTRFEDVQRRTGNPKDHQFQQLSGSVAAGRFHLLARSGTQGLRYTARRADGGWEQMISLPTVAGTIPGGQWGYLSIATAETGGTLHVAAVLASLPLGSADAMYHAVCAPADRCGSRASWPVPFTRVPAGRRPVLAAIG</sequence>
<reference evidence="2" key="1">
    <citation type="submission" date="2023-07" db="EMBL/GenBank/DDBJ databases">
        <title>Sequencing the genomes of 1000 actinobacteria strains.</title>
        <authorList>
            <person name="Klenk H.-P."/>
        </authorList>
    </citation>
    <scope>NUCLEOTIDE SEQUENCE</scope>
    <source>
        <strain evidence="2">DSM 44707</strain>
    </source>
</reference>
<dbReference type="RefSeq" id="WP_310368398.1">
    <property type="nucleotide sequence ID" value="NZ_JAVDYB010000001.1"/>
</dbReference>
<keyword evidence="3" id="KW-1185">Reference proteome</keyword>
<organism evidence="2 3">
    <name type="scientific">Catenuloplanes atrovinosus</name>
    <dbReference type="NCBI Taxonomy" id="137266"/>
    <lineage>
        <taxon>Bacteria</taxon>
        <taxon>Bacillati</taxon>
        <taxon>Actinomycetota</taxon>
        <taxon>Actinomycetes</taxon>
        <taxon>Micromonosporales</taxon>
        <taxon>Micromonosporaceae</taxon>
        <taxon>Catenuloplanes</taxon>
    </lineage>
</organism>
<accession>A0AAE4C9Z2</accession>
<evidence type="ECO:0000256" key="1">
    <source>
        <dbReference type="SAM" id="SignalP"/>
    </source>
</evidence>
<gene>
    <name evidence="2" type="ORF">J2S41_003120</name>
</gene>
<evidence type="ECO:0000313" key="2">
    <source>
        <dbReference type="EMBL" id="MDR7276342.1"/>
    </source>
</evidence>
<dbReference type="EMBL" id="JAVDYB010000001">
    <property type="protein sequence ID" value="MDR7276342.1"/>
    <property type="molecule type" value="Genomic_DNA"/>
</dbReference>
<proteinExistence type="predicted"/>
<feature type="chain" id="PRO_5042254056" evidence="1">
    <location>
        <begin position="29"/>
        <end position="345"/>
    </location>
</feature>